<comment type="caution">
    <text evidence="3">The sequence shown here is derived from an EMBL/GenBank/DDBJ whole genome shotgun (WGS) entry which is preliminary data.</text>
</comment>
<dbReference type="PANTHER" id="PTHR12526">
    <property type="entry name" value="GLYCOSYLTRANSFERASE"/>
    <property type="match status" value="1"/>
</dbReference>
<evidence type="ECO:0000313" key="4">
    <source>
        <dbReference type="Proteomes" id="UP000533269"/>
    </source>
</evidence>
<dbReference type="EMBL" id="JACHVY010000001">
    <property type="protein sequence ID" value="MBB2900740.1"/>
    <property type="molecule type" value="Genomic_DNA"/>
</dbReference>
<name>A0A7W4TKT3_KINRA</name>
<dbReference type="Gene3D" id="3.40.50.2000">
    <property type="entry name" value="Glycogen Phosphorylase B"/>
    <property type="match status" value="2"/>
</dbReference>
<sequence length="441" mass="47670">MTTRSRAVTARAGSPEQVSPRRPACVKLASGYVRREPPWTLMEEERLVMVLEVSSTRTAGPTGAGLLLASRGDALTPFLFAELERRYPVAGILETELSRWQRLAVAAATFRPSRVRWAEQFYKSGLGYTLRSRNAEELRRRSAAPEAPVLQVHALFDVAGSGGSLLYVDCTHRQSAAAWPAWNPLRGAALERWYARETAAYRAARHVFAFSSATRDSLVDEYGVDPAAVSVVGAGANGGLPEPRELRGAAVGDAPNLLFIGNDFARKGGPDLLEAFTAVRRRFPRATLRLVGTRPDVVAPPGVEVLGRVHDRDLIGRLYAQADVFVLPSVFDPFPLVLLEAMARGVPIVTTASCGIPDVVRDQVEGHVVRANDPVGLTAAIVRSLADPARSASMAATARQRVRREFTWERVVDRMAPVLDGLLLPGPDGSSAGAQGRSPSR</sequence>
<accession>A0A7W4TKT3</accession>
<evidence type="ECO:0000256" key="2">
    <source>
        <dbReference type="ARBA" id="ARBA00022679"/>
    </source>
</evidence>
<evidence type="ECO:0000313" key="3">
    <source>
        <dbReference type="EMBL" id="MBB2900740.1"/>
    </source>
</evidence>
<dbReference type="SUPFAM" id="SSF53756">
    <property type="entry name" value="UDP-Glycosyltransferase/glycogen phosphorylase"/>
    <property type="match status" value="1"/>
</dbReference>
<reference evidence="3 4" key="1">
    <citation type="submission" date="2020-08" db="EMBL/GenBank/DDBJ databases">
        <title>The Agave Microbiome: Exploring the role of microbial communities in plant adaptations to desert environments.</title>
        <authorList>
            <person name="Partida-Martinez L.P."/>
        </authorList>
    </citation>
    <scope>NUCLEOTIDE SEQUENCE [LARGE SCALE GENOMIC DNA]</scope>
    <source>
        <strain evidence="3 4">AS2.23</strain>
    </source>
</reference>
<dbReference type="Pfam" id="PF13692">
    <property type="entry name" value="Glyco_trans_1_4"/>
    <property type="match status" value="1"/>
</dbReference>
<proteinExistence type="predicted"/>
<reference evidence="3 4" key="2">
    <citation type="submission" date="2020-08" db="EMBL/GenBank/DDBJ databases">
        <authorList>
            <person name="Partida-Martinez L."/>
            <person name="Huntemann M."/>
            <person name="Clum A."/>
            <person name="Wang J."/>
            <person name="Palaniappan K."/>
            <person name="Ritter S."/>
            <person name="Chen I.-M."/>
            <person name="Stamatis D."/>
            <person name="Reddy T."/>
            <person name="O'Malley R."/>
            <person name="Daum C."/>
            <person name="Shapiro N."/>
            <person name="Ivanova N."/>
            <person name="Kyrpides N."/>
            <person name="Woyke T."/>
        </authorList>
    </citation>
    <scope>NUCLEOTIDE SEQUENCE [LARGE SCALE GENOMIC DNA]</scope>
    <source>
        <strain evidence="3 4">AS2.23</strain>
    </source>
</reference>
<protein>
    <submittedName>
        <fullName evidence="3">Glycosyltransferase involved in cell wall biosynthesis</fullName>
    </submittedName>
</protein>
<keyword evidence="1" id="KW-0328">Glycosyltransferase</keyword>
<dbReference type="CDD" id="cd03801">
    <property type="entry name" value="GT4_PimA-like"/>
    <property type="match status" value="1"/>
</dbReference>
<organism evidence="3 4">
    <name type="scientific">Kineococcus radiotolerans</name>
    <dbReference type="NCBI Taxonomy" id="131568"/>
    <lineage>
        <taxon>Bacteria</taxon>
        <taxon>Bacillati</taxon>
        <taxon>Actinomycetota</taxon>
        <taxon>Actinomycetes</taxon>
        <taxon>Kineosporiales</taxon>
        <taxon>Kineosporiaceae</taxon>
        <taxon>Kineococcus</taxon>
    </lineage>
</organism>
<dbReference type="AlphaFoldDB" id="A0A7W4TKT3"/>
<dbReference type="PANTHER" id="PTHR12526:SF510">
    <property type="entry name" value="D-INOSITOL 3-PHOSPHATE GLYCOSYLTRANSFERASE"/>
    <property type="match status" value="1"/>
</dbReference>
<dbReference type="Proteomes" id="UP000533269">
    <property type="component" value="Unassembled WGS sequence"/>
</dbReference>
<evidence type="ECO:0000256" key="1">
    <source>
        <dbReference type="ARBA" id="ARBA00022676"/>
    </source>
</evidence>
<keyword evidence="2 3" id="KW-0808">Transferase</keyword>
<gene>
    <name evidence="3" type="ORF">FHR75_001528</name>
</gene>
<dbReference type="GO" id="GO:0016757">
    <property type="term" value="F:glycosyltransferase activity"/>
    <property type="evidence" value="ECO:0007669"/>
    <property type="project" value="UniProtKB-KW"/>
</dbReference>